<keyword evidence="1" id="KW-0732">Signal</keyword>
<evidence type="ECO:0000259" key="2">
    <source>
        <dbReference type="Pfam" id="PF06439"/>
    </source>
</evidence>
<dbReference type="InterPro" id="IPR010496">
    <property type="entry name" value="AL/BT2_dom"/>
</dbReference>
<dbReference type="HOGENOM" id="CLU_073042_1_1_0"/>
<dbReference type="Pfam" id="PF06439">
    <property type="entry name" value="3keto-disac_hyd"/>
    <property type="match status" value="1"/>
</dbReference>
<dbReference type="OrthoDB" id="9787527at2"/>
<proteinExistence type="predicted"/>
<reference evidence="4" key="1">
    <citation type="submission" date="2011-02" db="EMBL/GenBank/DDBJ databases">
        <title>The complete genome of Planctomyces brasiliensis DSM 5305.</title>
        <authorList>
            <person name="Lucas S."/>
            <person name="Copeland A."/>
            <person name="Lapidus A."/>
            <person name="Bruce D."/>
            <person name="Goodwin L."/>
            <person name="Pitluck S."/>
            <person name="Kyrpides N."/>
            <person name="Mavromatis K."/>
            <person name="Pagani I."/>
            <person name="Ivanova N."/>
            <person name="Ovchinnikova G."/>
            <person name="Lu M."/>
            <person name="Detter J.C."/>
            <person name="Han C."/>
            <person name="Land M."/>
            <person name="Hauser L."/>
            <person name="Markowitz V."/>
            <person name="Cheng J.-F."/>
            <person name="Hugenholtz P."/>
            <person name="Woyke T."/>
            <person name="Wu D."/>
            <person name="Tindall B."/>
            <person name="Pomrenke H.G."/>
            <person name="Brambilla E."/>
            <person name="Klenk H.-P."/>
            <person name="Eisen J.A."/>
        </authorList>
    </citation>
    <scope>NUCLEOTIDE SEQUENCE [LARGE SCALE GENOMIC DNA]</scope>
    <source>
        <strain evidence="4">ATCC 49424 / DSM 5305 / JCM 21570 / IAM 15109 / NBRC 103401 / IFAM 1448</strain>
    </source>
</reference>
<dbReference type="Proteomes" id="UP000006860">
    <property type="component" value="Chromosome"/>
</dbReference>
<evidence type="ECO:0000313" key="3">
    <source>
        <dbReference type="EMBL" id="ADY60984.1"/>
    </source>
</evidence>
<dbReference type="EMBL" id="CP002546">
    <property type="protein sequence ID" value="ADY60984.1"/>
    <property type="molecule type" value="Genomic_DNA"/>
</dbReference>
<dbReference type="eggNOG" id="ENOG502Z7HW">
    <property type="taxonomic scope" value="Bacteria"/>
</dbReference>
<name>F0SM29_RUBBR</name>
<dbReference type="Gene3D" id="2.60.120.560">
    <property type="entry name" value="Exo-inulinase, domain 1"/>
    <property type="match status" value="1"/>
</dbReference>
<evidence type="ECO:0000313" key="4">
    <source>
        <dbReference type="Proteomes" id="UP000006860"/>
    </source>
</evidence>
<organism evidence="3 4">
    <name type="scientific">Rubinisphaera brasiliensis (strain ATCC 49424 / DSM 5305 / JCM 21570 / IAM 15109 / NBRC 103401 / IFAM 1448)</name>
    <name type="common">Planctomyces brasiliensis</name>
    <dbReference type="NCBI Taxonomy" id="756272"/>
    <lineage>
        <taxon>Bacteria</taxon>
        <taxon>Pseudomonadati</taxon>
        <taxon>Planctomycetota</taxon>
        <taxon>Planctomycetia</taxon>
        <taxon>Planctomycetales</taxon>
        <taxon>Planctomycetaceae</taxon>
        <taxon>Rubinisphaera</taxon>
    </lineage>
</organism>
<feature type="domain" description="3-keto-alpha-glucoside-1,2-lyase/3-keto-2-hydroxy-glucal hydratase" evidence="2">
    <location>
        <begin position="26"/>
        <end position="253"/>
    </location>
</feature>
<gene>
    <name evidence="3" type="ordered locus">Plabr_3387</name>
</gene>
<sequence>MKRILFMLPLLLAATTLQAEEKTENWIQLFNGKDLTGWTPKIRYAELGDNVNNTFRVEDGLLKVRYDGYDKFDSTFGHLFYKDRFSHYKLRVEYRFVGEQMEDGAGWATRNSGLMLHGEDPETMAIDQDFPASIEVQLLGGLGSGKRTTANLCTPGTNVVMDGKLFTPHCTKSSSDTYHGDQWVTCEVEVRGDKLMRHFVNGEPVLEYTEPQLDQRDEHARELIKKNGGLLLKEGTISVQSESHPCDFRKIELLVLEE</sequence>
<protein>
    <recommendedName>
        <fullName evidence="2">3-keto-alpha-glucoside-1,2-lyase/3-keto-2-hydroxy-glucal hydratase domain-containing protein</fullName>
    </recommendedName>
</protein>
<evidence type="ECO:0000256" key="1">
    <source>
        <dbReference type="SAM" id="SignalP"/>
    </source>
</evidence>
<dbReference type="AlphaFoldDB" id="F0SM29"/>
<dbReference type="GO" id="GO:0016787">
    <property type="term" value="F:hydrolase activity"/>
    <property type="evidence" value="ECO:0007669"/>
    <property type="project" value="InterPro"/>
</dbReference>
<keyword evidence="4" id="KW-1185">Reference proteome</keyword>
<feature type="signal peptide" evidence="1">
    <location>
        <begin position="1"/>
        <end position="19"/>
    </location>
</feature>
<dbReference type="KEGG" id="pbs:Plabr_3387"/>
<dbReference type="STRING" id="756272.Plabr_3387"/>
<dbReference type="RefSeq" id="WP_013629703.1">
    <property type="nucleotide sequence ID" value="NC_015174.1"/>
</dbReference>
<feature type="chain" id="PRO_5003256460" description="3-keto-alpha-glucoside-1,2-lyase/3-keto-2-hydroxy-glucal hydratase domain-containing protein" evidence="1">
    <location>
        <begin position="20"/>
        <end position="258"/>
    </location>
</feature>
<accession>F0SM29</accession>